<keyword evidence="2" id="KW-1185">Reference proteome</keyword>
<name>A0A1D1W5U7_RAMVA</name>
<protein>
    <submittedName>
        <fullName evidence="1">Uncharacterized protein</fullName>
    </submittedName>
</protein>
<organism evidence="1 2">
    <name type="scientific">Ramazzottius varieornatus</name>
    <name type="common">Water bear</name>
    <name type="synonym">Tardigrade</name>
    <dbReference type="NCBI Taxonomy" id="947166"/>
    <lineage>
        <taxon>Eukaryota</taxon>
        <taxon>Metazoa</taxon>
        <taxon>Ecdysozoa</taxon>
        <taxon>Tardigrada</taxon>
        <taxon>Eutardigrada</taxon>
        <taxon>Parachela</taxon>
        <taxon>Hypsibioidea</taxon>
        <taxon>Ramazzottiidae</taxon>
        <taxon>Ramazzottius</taxon>
    </lineage>
</organism>
<proteinExistence type="predicted"/>
<dbReference type="EMBL" id="BDGG01000019">
    <property type="protein sequence ID" value="GAV08820.1"/>
    <property type="molecule type" value="Genomic_DNA"/>
</dbReference>
<dbReference type="AlphaFoldDB" id="A0A1D1W5U7"/>
<comment type="caution">
    <text evidence="1">The sequence shown here is derived from an EMBL/GenBank/DDBJ whole genome shotgun (WGS) entry which is preliminary data.</text>
</comment>
<reference evidence="1 2" key="1">
    <citation type="journal article" date="2016" name="Nat. Commun.">
        <title>Extremotolerant tardigrade genome and improved radiotolerance of human cultured cells by tardigrade-unique protein.</title>
        <authorList>
            <person name="Hashimoto T."/>
            <person name="Horikawa D.D."/>
            <person name="Saito Y."/>
            <person name="Kuwahara H."/>
            <person name="Kozuka-Hata H."/>
            <person name="Shin-I T."/>
            <person name="Minakuchi Y."/>
            <person name="Ohishi K."/>
            <person name="Motoyama A."/>
            <person name="Aizu T."/>
            <person name="Enomoto A."/>
            <person name="Kondo K."/>
            <person name="Tanaka S."/>
            <person name="Hara Y."/>
            <person name="Koshikawa S."/>
            <person name="Sagara H."/>
            <person name="Miura T."/>
            <person name="Yokobori S."/>
            <person name="Miyagawa K."/>
            <person name="Suzuki Y."/>
            <person name="Kubo T."/>
            <person name="Oyama M."/>
            <person name="Kohara Y."/>
            <person name="Fujiyama A."/>
            <person name="Arakawa K."/>
            <person name="Katayama T."/>
            <person name="Toyoda A."/>
            <person name="Kunieda T."/>
        </authorList>
    </citation>
    <scope>NUCLEOTIDE SEQUENCE [LARGE SCALE GENOMIC DNA]</scope>
    <source>
        <strain evidence="1 2">YOKOZUNA-1</strain>
    </source>
</reference>
<sequence length="85" mass="9879">MTSGANSGEGNKPVDIFGHKILSWWLACLPRHVCGELKEKKKTWSRSRMLRLQPFSLSKRIPTQTLFPASVWTTSRMYWSLRRSI</sequence>
<gene>
    <name evidence="1" type="primary">RvY_18456</name>
    <name evidence="1" type="synonym">RvY_18456.4</name>
    <name evidence="1" type="ORF">RvY_18456-4</name>
</gene>
<accession>A0A1D1W5U7</accession>
<dbReference type="Proteomes" id="UP000186922">
    <property type="component" value="Unassembled WGS sequence"/>
</dbReference>
<evidence type="ECO:0000313" key="2">
    <source>
        <dbReference type="Proteomes" id="UP000186922"/>
    </source>
</evidence>
<evidence type="ECO:0000313" key="1">
    <source>
        <dbReference type="EMBL" id="GAV08820.1"/>
    </source>
</evidence>